<protein>
    <recommendedName>
        <fullName evidence="5">DUF4203 domain-containing protein</fullName>
    </recommendedName>
</protein>
<evidence type="ECO:0000313" key="3">
    <source>
        <dbReference type="EMBL" id="AWY97738.1"/>
    </source>
</evidence>
<dbReference type="Proteomes" id="UP000250003">
    <property type="component" value="Chromosome"/>
</dbReference>
<feature type="transmembrane region" description="Helical" evidence="2">
    <location>
        <begin position="48"/>
        <end position="69"/>
    </location>
</feature>
<feature type="compositionally biased region" description="Acidic residues" evidence="1">
    <location>
        <begin position="252"/>
        <end position="275"/>
    </location>
</feature>
<keyword evidence="4" id="KW-1185">Reference proteome</keyword>
<feature type="transmembrane region" description="Helical" evidence="2">
    <location>
        <begin position="75"/>
        <end position="94"/>
    </location>
</feature>
<organism evidence="3 4">
    <name type="scientific">Blautia argi</name>
    <dbReference type="NCBI Taxonomy" id="1912897"/>
    <lineage>
        <taxon>Bacteria</taxon>
        <taxon>Bacillati</taxon>
        <taxon>Bacillota</taxon>
        <taxon>Clostridia</taxon>
        <taxon>Lachnospirales</taxon>
        <taxon>Lachnospiraceae</taxon>
        <taxon>Blautia</taxon>
    </lineage>
</organism>
<feature type="transmembrane region" description="Helical" evidence="2">
    <location>
        <begin position="121"/>
        <end position="138"/>
    </location>
</feature>
<evidence type="ECO:0008006" key="5">
    <source>
        <dbReference type="Google" id="ProtNLM"/>
    </source>
</evidence>
<gene>
    <name evidence="3" type="ORF">DQQ01_05780</name>
</gene>
<sequence length="333" mass="36924">MNVQVSQVLELIKGYWDTIPQQYKLVIYLAGAVFALLNCFMGYRLRKVWGCILGVLAGAGGGGAAGYYFLQDKVMALVCAAGGALILGLLAWLLYKFGVFFMCTGLVYCMILGFFQDASMTQHILALVAGVFAGTLALGYEKQMVIGVTAICGGIGGIHLIFSMMNKGTAGELVLGIILAIIGVFIQAAPLMREDGRETPLFGRFSDRKGMGLPTRRKKKVVKKTKVVQKKAAKEKAARDKALEKRRKIFTDDDYDDGDYDSDYQPPEEEPEFEAPMDREELDKTQEHHVGQKQYEPPKQQMPYMGSGIGIDLDDLNRELSQEIKKIYKDDNQ</sequence>
<dbReference type="RefSeq" id="WP_111919163.1">
    <property type="nucleotide sequence ID" value="NZ_CP030280.1"/>
</dbReference>
<feature type="transmembrane region" description="Helical" evidence="2">
    <location>
        <begin position="25"/>
        <end position="41"/>
    </location>
</feature>
<proteinExistence type="predicted"/>
<dbReference type="KEGG" id="blau:DQQ01_05780"/>
<feature type="compositionally biased region" description="Basic and acidic residues" evidence="1">
    <location>
        <begin position="276"/>
        <end position="290"/>
    </location>
</feature>
<name>A0A2Z4U9Q1_9FIRM</name>
<evidence type="ECO:0000256" key="2">
    <source>
        <dbReference type="SAM" id="Phobius"/>
    </source>
</evidence>
<keyword evidence="2" id="KW-0812">Transmembrane</keyword>
<feature type="region of interest" description="Disordered" evidence="1">
    <location>
        <begin position="252"/>
        <end position="313"/>
    </location>
</feature>
<feature type="transmembrane region" description="Helical" evidence="2">
    <location>
        <begin position="99"/>
        <end position="115"/>
    </location>
</feature>
<reference evidence="4" key="1">
    <citation type="submission" date="2018-06" db="EMBL/GenBank/DDBJ databases">
        <title>Description of Blautia argi sp. nov., a new anaerobic isolated from dog feces.</title>
        <authorList>
            <person name="Chang Y.-H."/>
            <person name="Paek J."/>
            <person name="Shin Y."/>
        </authorList>
    </citation>
    <scope>NUCLEOTIDE SEQUENCE [LARGE SCALE GENOMIC DNA]</scope>
    <source>
        <strain evidence="4">KCTC 15426</strain>
    </source>
</reference>
<dbReference type="AlphaFoldDB" id="A0A2Z4U9Q1"/>
<dbReference type="EMBL" id="CP030280">
    <property type="protein sequence ID" value="AWY97738.1"/>
    <property type="molecule type" value="Genomic_DNA"/>
</dbReference>
<feature type="transmembrane region" description="Helical" evidence="2">
    <location>
        <begin position="174"/>
        <end position="192"/>
    </location>
</feature>
<keyword evidence="2" id="KW-0472">Membrane</keyword>
<evidence type="ECO:0000313" key="4">
    <source>
        <dbReference type="Proteomes" id="UP000250003"/>
    </source>
</evidence>
<dbReference type="OrthoDB" id="1765330at2"/>
<keyword evidence="2" id="KW-1133">Transmembrane helix</keyword>
<feature type="transmembrane region" description="Helical" evidence="2">
    <location>
        <begin position="145"/>
        <end position="162"/>
    </location>
</feature>
<accession>A0A2Z4U9Q1</accession>
<evidence type="ECO:0000256" key="1">
    <source>
        <dbReference type="SAM" id="MobiDB-lite"/>
    </source>
</evidence>